<dbReference type="Pfam" id="PF21362">
    <property type="entry name" value="Sina_RING"/>
    <property type="match status" value="1"/>
</dbReference>
<keyword evidence="7" id="KW-0833">Ubl conjugation pathway</keyword>
<dbReference type="GO" id="GO:0031624">
    <property type="term" value="F:ubiquitin conjugating enzyme binding"/>
    <property type="evidence" value="ECO:0007669"/>
    <property type="project" value="TreeGrafter"/>
</dbReference>
<evidence type="ECO:0000256" key="8">
    <source>
        <dbReference type="ARBA" id="ARBA00022833"/>
    </source>
</evidence>
<dbReference type="PANTHER" id="PTHR45877:SF2">
    <property type="entry name" value="E3 UBIQUITIN-PROTEIN LIGASE SINA-RELATED"/>
    <property type="match status" value="1"/>
</dbReference>
<evidence type="ECO:0000313" key="12">
    <source>
        <dbReference type="Proteomes" id="UP000887575"/>
    </source>
</evidence>
<evidence type="ECO:0000256" key="5">
    <source>
        <dbReference type="ARBA" id="ARBA00022723"/>
    </source>
</evidence>
<dbReference type="PANTHER" id="PTHR45877">
    <property type="entry name" value="E3 UBIQUITIN-PROTEIN LIGASE SIAH2"/>
    <property type="match status" value="1"/>
</dbReference>
<dbReference type="Proteomes" id="UP000887575">
    <property type="component" value="Unassembled WGS sequence"/>
</dbReference>
<evidence type="ECO:0000256" key="2">
    <source>
        <dbReference type="ARBA" id="ARBA00004906"/>
    </source>
</evidence>
<feature type="region of interest" description="Disordered" evidence="10">
    <location>
        <begin position="1"/>
        <end position="77"/>
    </location>
</feature>
<dbReference type="InterPro" id="IPR049548">
    <property type="entry name" value="Sina-like_RING"/>
</dbReference>
<dbReference type="InterPro" id="IPR004162">
    <property type="entry name" value="SINA-like_animal"/>
</dbReference>
<keyword evidence="8" id="KW-0862">Zinc</keyword>
<keyword evidence="5" id="KW-0479">Metal-binding</keyword>
<dbReference type="GO" id="GO:0043161">
    <property type="term" value="P:proteasome-mediated ubiquitin-dependent protein catabolic process"/>
    <property type="evidence" value="ECO:0007669"/>
    <property type="project" value="TreeGrafter"/>
</dbReference>
<accession>A0AAF3FHR3</accession>
<evidence type="ECO:0000256" key="10">
    <source>
        <dbReference type="SAM" id="MobiDB-lite"/>
    </source>
</evidence>
<proteinExistence type="predicted"/>
<keyword evidence="6 9" id="KW-0863">Zinc-finger</keyword>
<evidence type="ECO:0000256" key="3">
    <source>
        <dbReference type="ARBA" id="ARBA00012483"/>
    </source>
</evidence>
<dbReference type="SUPFAM" id="SSF57850">
    <property type="entry name" value="RING/U-box"/>
    <property type="match status" value="1"/>
</dbReference>
<dbReference type="InterPro" id="IPR008974">
    <property type="entry name" value="TRAF-like"/>
</dbReference>
<dbReference type="GO" id="GO:0008270">
    <property type="term" value="F:zinc ion binding"/>
    <property type="evidence" value="ECO:0007669"/>
    <property type="project" value="UniProtKB-KW"/>
</dbReference>
<sequence>MSFSNGLIGQPPGEGTGGGGSGNNFHISTSRENCNSPVPLQGIATPQTQKSMARVQGSAPAVAAANPTTGSSTQSVAPVTAVGPTDSLDCSAEVLSAFECPVCLEYMLPPYLQCQSGHLVCGNCRPKLQCCPTCRGPTPSIRNLGLEKIANTYYDFTRRGHCLLATDINLPGAVDWVMMQSCFGYHFMLVLEKQKSSSNRSKFSTPLFN</sequence>
<feature type="compositionally biased region" description="Polar residues" evidence="10">
    <location>
        <begin position="23"/>
        <end position="51"/>
    </location>
</feature>
<feature type="compositionally biased region" description="Low complexity" evidence="10">
    <location>
        <begin position="1"/>
        <end position="11"/>
    </location>
</feature>
<dbReference type="WBParaSite" id="MBELARI_LOCUS6546">
    <property type="protein sequence ID" value="MBELARI_LOCUS6546"/>
    <property type="gene ID" value="MBELARI_LOCUS6546"/>
</dbReference>
<keyword evidence="12" id="KW-1185">Reference proteome</keyword>
<evidence type="ECO:0000256" key="1">
    <source>
        <dbReference type="ARBA" id="ARBA00000900"/>
    </source>
</evidence>
<dbReference type="InterPro" id="IPR013083">
    <property type="entry name" value="Znf_RING/FYVE/PHD"/>
</dbReference>
<comment type="catalytic activity">
    <reaction evidence="1">
        <text>S-ubiquitinyl-[E2 ubiquitin-conjugating enzyme]-L-cysteine + [acceptor protein]-L-lysine = [E2 ubiquitin-conjugating enzyme]-L-cysteine + N(6)-ubiquitinyl-[acceptor protein]-L-lysine.</text>
        <dbReference type="EC" id="2.3.2.27"/>
    </reaction>
</comment>
<dbReference type="GO" id="GO:0005737">
    <property type="term" value="C:cytoplasm"/>
    <property type="evidence" value="ECO:0007669"/>
    <property type="project" value="TreeGrafter"/>
</dbReference>
<dbReference type="Gene3D" id="2.60.210.10">
    <property type="entry name" value="Apoptosis, Tumor Necrosis Factor Receptor Associated Protein 2, Chain A"/>
    <property type="match status" value="1"/>
</dbReference>
<evidence type="ECO:0000313" key="13">
    <source>
        <dbReference type="WBParaSite" id="MBELARI_LOCUS6546"/>
    </source>
</evidence>
<dbReference type="Gene3D" id="3.30.40.10">
    <property type="entry name" value="Zinc/RING finger domain, C3HC4 (zinc finger)"/>
    <property type="match status" value="1"/>
</dbReference>
<feature type="compositionally biased region" description="Polar residues" evidence="10">
    <location>
        <begin position="66"/>
        <end position="77"/>
    </location>
</feature>
<name>A0AAF3FHR3_9BILA</name>
<dbReference type="GO" id="GO:0061630">
    <property type="term" value="F:ubiquitin protein ligase activity"/>
    <property type="evidence" value="ECO:0007669"/>
    <property type="project" value="UniProtKB-EC"/>
</dbReference>
<keyword evidence="4" id="KW-0808">Transferase</keyword>
<evidence type="ECO:0000256" key="9">
    <source>
        <dbReference type="PROSITE-ProRule" id="PRU00175"/>
    </source>
</evidence>
<feature type="domain" description="RING-type" evidence="11">
    <location>
        <begin position="100"/>
        <end position="135"/>
    </location>
</feature>
<feature type="compositionally biased region" description="Gly residues" evidence="10">
    <location>
        <begin position="12"/>
        <end position="22"/>
    </location>
</feature>
<evidence type="ECO:0000256" key="6">
    <source>
        <dbReference type="ARBA" id="ARBA00022771"/>
    </source>
</evidence>
<evidence type="ECO:0000256" key="4">
    <source>
        <dbReference type="ARBA" id="ARBA00022679"/>
    </source>
</evidence>
<evidence type="ECO:0000256" key="7">
    <source>
        <dbReference type="ARBA" id="ARBA00022786"/>
    </source>
</evidence>
<dbReference type="InterPro" id="IPR001841">
    <property type="entry name" value="Znf_RING"/>
</dbReference>
<protein>
    <recommendedName>
        <fullName evidence="3">RING-type E3 ubiquitin transferase</fullName>
        <ecNumber evidence="3">2.3.2.27</ecNumber>
    </recommendedName>
</protein>
<reference evidence="13" key="1">
    <citation type="submission" date="2024-02" db="UniProtKB">
        <authorList>
            <consortium name="WormBaseParasite"/>
        </authorList>
    </citation>
    <scope>IDENTIFICATION</scope>
</reference>
<evidence type="ECO:0000259" key="11">
    <source>
        <dbReference type="PROSITE" id="PS50089"/>
    </source>
</evidence>
<dbReference type="EC" id="2.3.2.27" evidence="3"/>
<dbReference type="FunFam" id="3.30.40.10:FF:000652">
    <property type="entry name" value="E3 ubiquitin-protein ligase"/>
    <property type="match status" value="1"/>
</dbReference>
<organism evidence="12 13">
    <name type="scientific">Mesorhabditis belari</name>
    <dbReference type="NCBI Taxonomy" id="2138241"/>
    <lineage>
        <taxon>Eukaryota</taxon>
        <taxon>Metazoa</taxon>
        <taxon>Ecdysozoa</taxon>
        <taxon>Nematoda</taxon>
        <taxon>Chromadorea</taxon>
        <taxon>Rhabditida</taxon>
        <taxon>Rhabditina</taxon>
        <taxon>Rhabditomorpha</taxon>
        <taxon>Rhabditoidea</taxon>
        <taxon>Rhabditidae</taxon>
        <taxon>Mesorhabditinae</taxon>
        <taxon>Mesorhabditis</taxon>
    </lineage>
</organism>
<dbReference type="PROSITE" id="PS50089">
    <property type="entry name" value="ZF_RING_2"/>
    <property type="match status" value="1"/>
</dbReference>
<dbReference type="AlphaFoldDB" id="A0AAF3FHR3"/>
<comment type="pathway">
    <text evidence="2">Protein modification; protein ubiquitination.</text>
</comment>